<keyword evidence="2" id="KW-1185">Reference proteome</keyword>
<gene>
    <name evidence="1" type="ORF">B0T18DRAFT_133636</name>
</gene>
<name>A0AA40EU32_9PEZI</name>
<evidence type="ECO:0000313" key="1">
    <source>
        <dbReference type="EMBL" id="KAK0745579.1"/>
    </source>
</evidence>
<comment type="caution">
    <text evidence="1">The sequence shown here is derived from an EMBL/GenBank/DDBJ whole genome shotgun (WGS) entry which is preliminary data.</text>
</comment>
<evidence type="ECO:0000313" key="2">
    <source>
        <dbReference type="Proteomes" id="UP001172155"/>
    </source>
</evidence>
<accession>A0AA40EU32</accession>
<dbReference type="AlphaFoldDB" id="A0AA40EU32"/>
<dbReference type="EMBL" id="JAUKUD010000004">
    <property type="protein sequence ID" value="KAK0745579.1"/>
    <property type="molecule type" value="Genomic_DNA"/>
</dbReference>
<proteinExistence type="predicted"/>
<organism evidence="1 2">
    <name type="scientific">Schizothecium vesticola</name>
    <dbReference type="NCBI Taxonomy" id="314040"/>
    <lineage>
        <taxon>Eukaryota</taxon>
        <taxon>Fungi</taxon>
        <taxon>Dikarya</taxon>
        <taxon>Ascomycota</taxon>
        <taxon>Pezizomycotina</taxon>
        <taxon>Sordariomycetes</taxon>
        <taxon>Sordariomycetidae</taxon>
        <taxon>Sordariales</taxon>
        <taxon>Schizotheciaceae</taxon>
        <taxon>Schizothecium</taxon>
    </lineage>
</organism>
<reference evidence="1" key="1">
    <citation type="submission" date="2023-06" db="EMBL/GenBank/DDBJ databases">
        <title>Genome-scale phylogeny and comparative genomics of the fungal order Sordariales.</title>
        <authorList>
            <consortium name="Lawrence Berkeley National Laboratory"/>
            <person name="Hensen N."/>
            <person name="Bonometti L."/>
            <person name="Westerberg I."/>
            <person name="Brannstrom I.O."/>
            <person name="Guillou S."/>
            <person name="Cros-Aarteil S."/>
            <person name="Calhoun S."/>
            <person name="Haridas S."/>
            <person name="Kuo A."/>
            <person name="Mondo S."/>
            <person name="Pangilinan J."/>
            <person name="Riley R."/>
            <person name="LaButti K."/>
            <person name="Andreopoulos B."/>
            <person name="Lipzen A."/>
            <person name="Chen C."/>
            <person name="Yanf M."/>
            <person name="Daum C."/>
            <person name="Ng V."/>
            <person name="Clum A."/>
            <person name="Steindorff A."/>
            <person name="Ohm R."/>
            <person name="Martin F."/>
            <person name="Silar P."/>
            <person name="Natvig D."/>
            <person name="Lalanne C."/>
            <person name="Gautier V."/>
            <person name="Ament-velasquez S.L."/>
            <person name="Kruys A."/>
            <person name="Hutchinson M.I."/>
            <person name="Powell A.J."/>
            <person name="Barry K."/>
            <person name="Miller A.N."/>
            <person name="Grigoriev I.V."/>
            <person name="Debuchy R."/>
            <person name="Gladieux P."/>
            <person name="Thoren M.H."/>
            <person name="Johannesson H."/>
        </authorList>
    </citation>
    <scope>NUCLEOTIDE SEQUENCE</scope>
    <source>
        <strain evidence="1">SMH3187-1</strain>
    </source>
</reference>
<protein>
    <submittedName>
        <fullName evidence="1">Uncharacterized protein</fullName>
    </submittedName>
</protein>
<dbReference type="Proteomes" id="UP001172155">
    <property type="component" value="Unassembled WGS sequence"/>
</dbReference>
<sequence>MAASRRWCAQSAVILNRSTQLPESGATASGSSVPGSCSIMYNPDEDAIGMVSRTDLRKVPDAVIIVGTTLKIPGIQRLVCKLTKSRRGGIRGGRGGEGVMSVVAGHQMIPGRWASFVAGSRRAVGARAQLAWDRMSFGEMGPLCCRK</sequence>